<accession>A0A495X536</accession>
<gene>
    <name evidence="2" type="ORF">DFJ66_1518</name>
</gene>
<dbReference type="RefSeq" id="WP_121219265.1">
    <property type="nucleotide sequence ID" value="NZ_JBIUBA010000004.1"/>
</dbReference>
<evidence type="ECO:0000256" key="1">
    <source>
        <dbReference type="SAM" id="MobiDB-lite"/>
    </source>
</evidence>
<organism evidence="2 3">
    <name type="scientific">Saccharothrix variisporea</name>
    <dbReference type="NCBI Taxonomy" id="543527"/>
    <lineage>
        <taxon>Bacteria</taxon>
        <taxon>Bacillati</taxon>
        <taxon>Actinomycetota</taxon>
        <taxon>Actinomycetes</taxon>
        <taxon>Pseudonocardiales</taxon>
        <taxon>Pseudonocardiaceae</taxon>
        <taxon>Saccharothrix</taxon>
    </lineage>
</organism>
<dbReference type="Proteomes" id="UP000272729">
    <property type="component" value="Unassembled WGS sequence"/>
</dbReference>
<sequence>MNAGGPPLESLPGPAGHLRAIADDLDGGWSCVWLVPDSLVGSGDADNLLGVLESRADAVRVPAPQARRKRRTTPQPSAAPVPSADTPAWARATLGVFDWEAPRETPPETGVESTSTVAQRLWTACAGAEEPPGDPIGELAARGHLRGQVVVLCAWEEHDPDDVGALLTRLPAFAKERGLPPGERPRLLLAARTSDVPFRLLDHVDAVTTRVHWWWGTCGRLDTAVVAATTRRPGVRRADRGSIVRELVADEVLVEVAGPDLALAAFLAAGWDGSLAALPAHLEAFTHEVDVDMPRDLRHVRGNPERPPAELRPVWDAGLVDYWDGQLRISPVANGSTPSSANLASLVWRGQNRALTTIVDGHRARLEARVRSRASLAVLDEMSRGTAPPGQDTGERTILELGAMAWAVQTSRVRLSAAERELLFRLRDVRNALAHLRPLDDGELIRLAEVLSP</sequence>
<protein>
    <submittedName>
        <fullName evidence="2">Uncharacterized protein</fullName>
    </submittedName>
</protein>
<feature type="region of interest" description="Disordered" evidence="1">
    <location>
        <begin position="60"/>
        <end position="87"/>
    </location>
</feature>
<proteinExistence type="predicted"/>
<dbReference type="AlphaFoldDB" id="A0A495X536"/>
<keyword evidence="3" id="KW-1185">Reference proteome</keyword>
<dbReference type="EMBL" id="RBXR01000001">
    <property type="protein sequence ID" value="RKT68335.1"/>
    <property type="molecule type" value="Genomic_DNA"/>
</dbReference>
<comment type="caution">
    <text evidence="2">The sequence shown here is derived from an EMBL/GenBank/DDBJ whole genome shotgun (WGS) entry which is preliminary data.</text>
</comment>
<evidence type="ECO:0000313" key="2">
    <source>
        <dbReference type="EMBL" id="RKT68335.1"/>
    </source>
</evidence>
<reference evidence="2 3" key="1">
    <citation type="submission" date="2018-10" db="EMBL/GenBank/DDBJ databases">
        <title>Sequencing the genomes of 1000 actinobacteria strains.</title>
        <authorList>
            <person name="Klenk H.-P."/>
        </authorList>
    </citation>
    <scope>NUCLEOTIDE SEQUENCE [LARGE SCALE GENOMIC DNA]</scope>
    <source>
        <strain evidence="2 3">DSM 43911</strain>
    </source>
</reference>
<dbReference type="OrthoDB" id="3678450at2"/>
<name>A0A495X536_9PSEU</name>
<evidence type="ECO:0000313" key="3">
    <source>
        <dbReference type="Proteomes" id="UP000272729"/>
    </source>
</evidence>